<sequence>MSGVPIKSSTYANSDNSIQSDLASPIFTTTLTQGQYVNVAVSIPTTAWTDSSSFPCPASQYAPDANACDYSVYGSQTVAGKPTVPYSDGGINIPGCCPQGVVYFTPSQPQACNSNIQDSSYTLSLVSVTPSGGSTVVTYSVDYNVSQMGGACGVISIETASIQTNLSPMVAQITSATFAGVNTPYNFGPSAFDGAVGFQISLSGYGSVQMSTPLVITLSGTYAVSDICSVPWYGSLACPYTLVASAASGCCPTSSTS</sequence>
<dbReference type="EMBL" id="BEGY01000025">
    <property type="protein sequence ID" value="GAX77560.1"/>
    <property type="molecule type" value="Genomic_DNA"/>
</dbReference>
<keyword evidence="2" id="KW-1185">Reference proteome</keyword>
<comment type="caution">
    <text evidence="1">The sequence shown here is derived from an EMBL/GenBank/DDBJ whole genome shotgun (WGS) entry which is preliminary data.</text>
</comment>
<proteinExistence type="predicted"/>
<name>A0A250X474_9CHLO</name>
<gene>
    <name evidence="1" type="ORF">CEUSTIGMA_g5004.t1</name>
</gene>
<reference evidence="1 2" key="1">
    <citation type="submission" date="2017-08" db="EMBL/GenBank/DDBJ databases">
        <title>Acidophilic green algal genome provides insights into adaptation to an acidic environment.</title>
        <authorList>
            <person name="Hirooka S."/>
            <person name="Hirose Y."/>
            <person name="Kanesaki Y."/>
            <person name="Higuchi S."/>
            <person name="Fujiwara T."/>
            <person name="Onuma R."/>
            <person name="Era A."/>
            <person name="Ohbayashi R."/>
            <person name="Uzuka A."/>
            <person name="Nozaki H."/>
            <person name="Yoshikawa H."/>
            <person name="Miyagishima S.Y."/>
        </authorList>
    </citation>
    <scope>NUCLEOTIDE SEQUENCE [LARGE SCALE GENOMIC DNA]</scope>
    <source>
        <strain evidence="1 2">NIES-2499</strain>
    </source>
</reference>
<organism evidence="1 2">
    <name type="scientific">Chlamydomonas eustigma</name>
    <dbReference type="NCBI Taxonomy" id="1157962"/>
    <lineage>
        <taxon>Eukaryota</taxon>
        <taxon>Viridiplantae</taxon>
        <taxon>Chlorophyta</taxon>
        <taxon>core chlorophytes</taxon>
        <taxon>Chlorophyceae</taxon>
        <taxon>CS clade</taxon>
        <taxon>Chlamydomonadales</taxon>
        <taxon>Chlamydomonadaceae</taxon>
        <taxon>Chlamydomonas</taxon>
    </lineage>
</organism>
<protein>
    <submittedName>
        <fullName evidence="1">Uncharacterized protein</fullName>
    </submittedName>
</protein>
<dbReference type="Proteomes" id="UP000232323">
    <property type="component" value="Unassembled WGS sequence"/>
</dbReference>
<dbReference type="AlphaFoldDB" id="A0A250X474"/>
<evidence type="ECO:0000313" key="2">
    <source>
        <dbReference type="Proteomes" id="UP000232323"/>
    </source>
</evidence>
<dbReference type="OrthoDB" id="533826at2759"/>
<evidence type="ECO:0000313" key="1">
    <source>
        <dbReference type="EMBL" id="GAX77560.1"/>
    </source>
</evidence>
<accession>A0A250X474</accession>